<evidence type="ECO:0000313" key="2">
    <source>
        <dbReference type="Proteomes" id="UP000006247"/>
    </source>
</evidence>
<dbReference type="EMBL" id="ACEB01000026">
    <property type="protein sequence ID" value="EEG26552.1"/>
    <property type="molecule type" value="Genomic_DNA"/>
</dbReference>
<sequence length="42" mass="4596">MYKVASDGGTKKFPLHFWADFGGILGGRKMQKPEVGKGQTKV</sequence>
<dbReference type="HOGENOM" id="CLU_3250171_0_0_11"/>
<accession>C0E4J3</accession>
<reference evidence="1 2" key="1">
    <citation type="submission" date="2009-01" db="EMBL/GenBank/DDBJ databases">
        <authorList>
            <person name="Fulton L."/>
            <person name="Clifton S."/>
            <person name="Chinwalla A.T."/>
            <person name="Mitreva M."/>
            <person name="Sodergren E."/>
            <person name="Weinstock G."/>
            <person name="Clifton S."/>
            <person name="Dooling D.J."/>
            <person name="Fulton B."/>
            <person name="Minx P."/>
            <person name="Pepin K.H."/>
            <person name="Johnson M."/>
            <person name="Bhonagiri V."/>
            <person name="Nash W.E."/>
            <person name="Mardis E.R."/>
            <person name="Wilson R.K."/>
        </authorList>
    </citation>
    <scope>NUCLEOTIDE SEQUENCE [LARGE SCALE GENOMIC DNA]</scope>
    <source>
        <strain evidence="1 2">ATCC 33806</strain>
    </source>
</reference>
<gene>
    <name evidence="1" type="ORF">CORMATOL_01918</name>
</gene>
<comment type="caution">
    <text evidence="1">The sequence shown here is derived from an EMBL/GenBank/DDBJ whole genome shotgun (WGS) entry which is preliminary data.</text>
</comment>
<dbReference type="AlphaFoldDB" id="C0E4J3"/>
<evidence type="ECO:0000313" key="1">
    <source>
        <dbReference type="EMBL" id="EEG26552.1"/>
    </source>
</evidence>
<protein>
    <submittedName>
        <fullName evidence="1">Uncharacterized protein</fullName>
    </submittedName>
</protein>
<organism evidence="1 2">
    <name type="scientific">Corynebacterium matruchotii ATCC 33806</name>
    <dbReference type="NCBI Taxonomy" id="566549"/>
    <lineage>
        <taxon>Bacteria</taxon>
        <taxon>Bacillati</taxon>
        <taxon>Actinomycetota</taxon>
        <taxon>Actinomycetes</taxon>
        <taxon>Mycobacteriales</taxon>
        <taxon>Corynebacteriaceae</taxon>
        <taxon>Corynebacterium</taxon>
    </lineage>
</organism>
<proteinExistence type="predicted"/>
<name>C0E4J3_9CORY</name>
<dbReference type="Proteomes" id="UP000006247">
    <property type="component" value="Unassembled WGS sequence"/>
</dbReference>